<dbReference type="InterPro" id="IPR057169">
    <property type="entry name" value="DUF7847"/>
</dbReference>
<organism evidence="4 5">
    <name type="scientific">Schaalia canis</name>
    <dbReference type="NCBI Taxonomy" id="100469"/>
    <lineage>
        <taxon>Bacteria</taxon>
        <taxon>Bacillati</taxon>
        <taxon>Actinomycetota</taxon>
        <taxon>Actinomycetes</taxon>
        <taxon>Actinomycetales</taxon>
        <taxon>Actinomycetaceae</taxon>
        <taxon>Schaalia</taxon>
    </lineage>
</organism>
<feature type="transmembrane region" description="Helical" evidence="2">
    <location>
        <begin position="282"/>
        <end position="303"/>
    </location>
</feature>
<dbReference type="OrthoDB" id="121140at2"/>
<gene>
    <name evidence="4" type="ORF">EII11_07845</name>
</gene>
<proteinExistence type="predicted"/>
<feature type="transmembrane region" description="Helical" evidence="2">
    <location>
        <begin position="374"/>
        <end position="399"/>
    </location>
</feature>
<accession>A0A3P1SDE7</accession>
<evidence type="ECO:0000313" key="4">
    <source>
        <dbReference type="EMBL" id="RRC94987.1"/>
    </source>
</evidence>
<feature type="transmembrane region" description="Helical" evidence="2">
    <location>
        <begin position="245"/>
        <end position="270"/>
    </location>
</feature>
<feature type="compositionally biased region" description="Low complexity" evidence="1">
    <location>
        <begin position="53"/>
        <end position="77"/>
    </location>
</feature>
<keyword evidence="2" id="KW-0472">Membrane</keyword>
<evidence type="ECO:0000256" key="1">
    <source>
        <dbReference type="SAM" id="MobiDB-lite"/>
    </source>
</evidence>
<dbReference type="EMBL" id="RQZF01000008">
    <property type="protein sequence ID" value="RRC94987.1"/>
    <property type="molecule type" value="Genomic_DNA"/>
</dbReference>
<dbReference type="Proteomes" id="UP000280444">
    <property type="component" value="Unassembled WGS sequence"/>
</dbReference>
<feature type="transmembrane region" description="Helical" evidence="2">
    <location>
        <begin position="203"/>
        <end position="225"/>
    </location>
</feature>
<feature type="transmembrane region" description="Helical" evidence="2">
    <location>
        <begin position="142"/>
        <end position="166"/>
    </location>
</feature>
<feature type="region of interest" description="Disordered" evidence="1">
    <location>
        <begin position="27"/>
        <end position="77"/>
    </location>
</feature>
<name>A0A3P1SDE7_9ACTO</name>
<evidence type="ECO:0000259" key="3">
    <source>
        <dbReference type="Pfam" id="PF25231"/>
    </source>
</evidence>
<comment type="caution">
    <text evidence="4">The sequence shown here is derived from an EMBL/GenBank/DDBJ whole genome shotgun (WGS) entry which is preliminary data.</text>
</comment>
<keyword evidence="2" id="KW-0812">Transmembrane</keyword>
<evidence type="ECO:0000256" key="2">
    <source>
        <dbReference type="SAM" id="Phobius"/>
    </source>
</evidence>
<feature type="transmembrane region" description="Helical" evidence="2">
    <location>
        <begin position="343"/>
        <end position="368"/>
    </location>
</feature>
<keyword evidence="5" id="KW-1185">Reference proteome</keyword>
<keyword evidence="2" id="KW-1133">Transmembrane helix</keyword>
<evidence type="ECO:0000313" key="5">
    <source>
        <dbReference type="Proteomes" id="UP000280444"/>
    </source>
</evidence>
<dbReference type="AlphaFoldDB" id="A0A3P1SDE7"/>
<reference evidence="4 5" key="1">
    <citation type="submission" date="2018-11" db="EMBL/GenBank/DDBJ databases">
        <title>Genomes From Bacteria Associated with the Canine Oral Cavity: a Test Case for Automated Genome-Based Taxonomic Assignment.</title>
        <authorList>
            <person name="Coil D.A."/>
            <person name="Jospin G."/>
            <person name="Darling A.E."/>
            <person name="Wallis C."/>
            <person name="Davis I.J."/>
            <person name="Harris S."/>
            <person name="Eisen J.A."/>
            <person name="Holcombe L.J."/>
            <person name="O'Flynn C."/>
        </authorList>
    </citation>
    <scope>NUCLEOTIDE SEQUENCE [LARGE SCALE GENOMIC DNA]</scope>
    <source>
        <strain evidence="4 5">OH770</strain>
    </source>
</reference>
<dbReference type="Pfam" id="PF25231">
    <property type="entry name" value="DUF7847"/>
    <property type="match status" value="1"/>
</dbReference>
<sequence length="425" mass="45406">MNEKSGETWHDVYRYLVINRYRQRGLGMTEQPRNDEPTAQGWQAPDSSPGYHSASASSSQWHTPAPNGGQGFQAGQAGSPYYAAGQSPYPHGTGPEAAPGEGYGGYASWAPAPQPGIIPLRPLNLGDLFDGTFRAIRSNPTVMFGFAVAVMAILSLITAFFTWYSFGSLFATLSDPMAFQPDDVESFASFFSSTLLTGLGSSAVNAIAIMILSGMLALTVTDAVLGRMTSIEHAWERIRPRVWKLLGLSLIVGLISVAATSIVVIAFVALGAATYAATESPVLVTVLIILFGLPVMMIVAFFVQVKLLFAPTVLAIEGQGVFASISRSFTLSKGSFWRVLGRLLLITLVTGFIGAILGSISGILQSVLPFFTTYALSMAIGTFLTGLLTAFLIPVSAAFQTLMYIDERMRKENLAPSLVQASQAQ</sequence>
<protein>
    <recommendedName>
        <fullName evidence="3">DUF7847 domain-containing protein</fullName>
    </recommendedName>
</protein>
<feature type="domain" description="DUF7847" evidence="3">
    <location>
        <begin position="126"/>
        <end position="404"/>
    </location>
</feature>